<dbReference type="PRINTS" id="PR00368">
    <property type="entry name" value="FADPNR"/>
</dbReference>
<evidence type="ECO:0000259" key="3">
    <source>
        <dbReference type="Pfam" id="PF07992"/>
    </source>
</evidence>
<dbReference type="PANTHER" id="PTHR43539">
    <property type="entry name" value="FLAVIN-BINDING MONOOXYGENASE-LIKE PROTEIN (AFU_ORTHOLOGUE AFUA_4G09220)"/>
    <property type="match status" value="1"/>
</dbReference>
<dbReference type="PRINTS" id="PR00411">
    <property type="entry name" value="PNDRDTASEI"/>
</dbReference>
<dbReference type="InterPro" id="IPR023753">
    <property type="entry name" value="FAD/NAD-binding_dom"/>
</dbReference>
<keyword evidence="1" id="KW-0560">Oxidoreductase</keyword>
<evidence type="ECO:0000313" key="4">
    <source>
        <dbReference type="EMBL" id="GII32726.1"/>
    </source>
</evidence>
<evidence type="ECO:0000313" key="5">
    <source>
        <dbReference type="Proteomes" id="UP000650628"/>
    </source>
</evidence>
<evidence type="ECO:0000256" key="1">
    <source>
        <dbReference type="ARBA" id="ARBA00023002"/>
    </source>
</evidence>
<dbReference type="Proteomes" id="UP000650628">
    <property type="component" value="Unassembled WGS sequence"/>
</dbReference>
<name>A0A8J3TUJ6_9ACTN</name>
<sequence length="400" mass="42259">MSTTTTGPAASIPLTDVAPTEVDVVVIGAGQAGLSSAYFVRRFGLGFVVLDAEPGPGGAWRHRSPTLTMEKIHDIFDLPGVHRTPEVDPTLLAADVVPGYFADYERRTGLPVLRPVKVRSVTRHEDGRLLVAAEESGAERESSGRAAGDPGAPGVVSPAGPGAAVPRTWAARAVINATGTWSRPHWPYYPGAADFRGRQLHYADYRGPEDFAGAKVVIVGGGASATHVLSELADVAAETIWVTRSPLVFHEGAYGEDRRRAAVARVEERVRAGLPPQSVVSATGLAYTKVIRDAMDKGVFNRLPMFSRITPDGVMWDDGRVAAADVIIWATGFRSAIGHLAPLKLRGPGGGIQMDGTRVVAEPRLHLVGYGPSASTVGANRAGREAALQIRRLLAASHAA</sequence>
<gene>
    <name evidence="4" type="ORF">Pmi06nite_61680</name>
</gene>
<dbReference type="EMBL" id="BOOO01000036">
    <property type="protein sequence ID" value="GII32726.1"/>
    <property type="molecule type" value="Genomic_DNA"/>
</dbReference>
<organism evidence="4 5">
    <name type="scientific">Planotetraspora mira</name>
    <dbReference type="NCBI Taxonomy" id="58121"/>
    <lineage>
        <taxon>Bacteria</taxon>
        <taxon>Bacillati</taxon>
        <taxon>Actinomycetota</taxon>
        <taxon>Actinomycetes</taxon>
        <taxon>Streptosporangiales</taxon>
        <taxon>Streptosporangiaceae</taxon>
        <taxon>Planotetraspora</taxon>
    </lineage>
</organism>
<dbReference type="RefSeq" id="WP_239114303.1">
    <property type="nucleotide sequence ID" value="NZ_BOOO01000036.1"/>
</dbReference>
<reference evidence="4 5" key="1">
    <citation type="submission" date="2021-01" db="EMBL/GenBank/DDBJ databases">
        <title>Whole genome shotgun sequence of Planotetraspora mira NBRC 15435.</title>
        <authorList>
            <person name="Komaki H."/>
            <person name="Tamura T."/>
        </authorList>
    </citation>
    <scope>NUCLEOTIDE SEQUENCE [LARGE SCALE GENOMIC DNA]</scope>
    <source>
        <strain evidence="4 5">NBRC 15435</strain>
    </source>
</reference>
<keyword evidence="5" id="KW-1185">Reference proteome</keyword>
<dbReference type="GO" id="GO:0004497">
    <property type="term" value="F:monooxygenase activity"/>
    <property type="evidence" value="ECO:0007669"/>
    <property type="project" value="TreeGrafter"/>
</dbReference>
<dbReference type="SUPFAM" id="SSF51905">
    <property type="entry name" value="FAD/NAD(P)-binding domain"/>
    <property type="match status" value="1"/>
</dbReference>
<dbReference type="InterPro" id="IPR036188">
    <property type="entry name" value="FAD/NAD-bd_sf"/>
</dbReference>
<feature type="domain" description="FAD/NAD(P)-binding" evidence="3">
    <location>
        <begin position="23"/>
        <end position="357"/>
    </location>
</feature>
<comment type="caution">
    <text evidence="4">The sequence shown here is derived from an EMBL/GenBank/DDBJ whole genome shotgun (WGS) entry which is preliminary data.</text>
</comment>
<dbReference type="AlphaFoldDB" id="A0A8J3TUJ6"/>
<dbReference type="InterPro" id="IPR050982">
    <property type="entry name" value="Auxin_biosynth/cation_transpt"/>
</dbReference>
<dbReference type="GO" id="GO:0050660">
    <property type="term" value="F:flavin adenine dinucleotide binding"/>
    <property type="evidence" value="ECO:0007669"/>
    <property type="project" value="TreeGrafter"/>
</dbReference>
<dbReference type="Gene3D" id="3.50.50.60">
    <property type="entry name" value="FAD/NAD(P)-binding domain"/>
    <property type="match status" value="1"/>
</dbReference>
<feature type="compositionally biased region" description="Low complexity" evidence="2">
    <location>
        <begin position="144"/>
        <end position="161"/>
    </location>
</feature>
<dbReference type="PANTHER" id="PTHR43539:SF78">
    <property type="entry name" value="FLAVIN-CONTAINING MONOOXYGENASE"/>
    <property type="match status" value="1"/>
</dbReference>
<accession>A0A8J3TUJ6</accession>
<dbReference type="Pfam" id="PF07992">
    <property type="entry name" value="Pyr_redox_2"/>
    <property type="match status" value="1"/>
</dbReference>
<evidence type="ECO:0000256" key="2">
    <source>
        <dbReference type="SAM" id="MobiDB-lite"/>
    </source>
</evidence>
<protein>
    <submittedName>
        <fullName evidence="4">Oxidoreductase</fullName>
    </submittedName>
</protein>
<proteinExistence type="predicted"/>
<feature type="region of interest" description="Disordered" evidence="2">
    <location>
        <begin position="133"/>
        <end position="161"/>
    </location>
</feature>